<comment type="caution">
    <text evidence="1">The sequence shown here is derived from an EMBL/GenBank/DDBJ whole genome shotgun (WGS) entry which is preliminary data.</text>
</comment>
<proteinExistence type="predicted"/>
<dbReference type="AlphaFoldDB" id="A0A0A3IUH3"/>
<dbReference type="OrthoDB" id="2362564at2"/>
<dbReference type="STRING" id="1220589.CD32_01715"/>
<organism evidence="1 2">
    <name type="scientific">Lysinibacillus odysseyi 34hs-1 = NBRC 100172</name>
    <dbReference type="NCBI Taxonomy" id="1220589"/>
    <lineage>
        <taxon>Bacteria</taxon>
        <taxon>Bacillati</taxon>
        <taxon>Bacillota</taxon>
        <taxon>Bacilli</taxon>
        <taxon>Bacillales</taxon>
        <taxon>Bacillaceae</taxon>
        <taxon>Lysinibacillus</taxon>
    </lineage>
</organism>
<gene>
    <name evidence="1" type="ORF">CD32_01715</name>
</gene>
<dbReference type="InterPro" id="IPR021146">
    <property type="entry name" value="Phage_gp6-like_head-tail"/>
</dbReference>
<reference evidence="1 2" key="1">
    <citation type="submission" date="2014-02" db="EMBL/GenBank/DDBJ databases">
        <title>Draft genome sequence of Lysinibacillus odysseyi NBRC 100172.</title>
        <authorList>
            <person name="Zhang F."/>
            <person name="Wang G."/>
            <person name="Zhang L."/>
        </authorList>
    </citation>
    <scope>NUCLEOTIDE SEQUENCE [LARGE SCALE GENOMIC DNA]</scope>
    <source>
        <strain evidence="1 2">NBRC 100172</strain>
    </source>
</reference>
<name>A0A0A3IUH3_9BACI</name>
<accession>A0A0A3IUH3</accession>
<dbReference type="EMBL" id="JPVP01000040">
    <property type="protein sequence ID" value="KGR88404.1"/>
    <property type="molecule type" value="Genomic_DNA"/>
</dbReference>
<dbReference type="Pfam" id="PF05135">
    <property type="entry name" value="Phage_connect_1"/>
    <property type="match status" value="1"/>
</dbReference>
<dbReference type="Proteomes" id="UP000030437">
    <property type="component" value="Unassembled WGS sequence"/>
</dbReference>
<keyword evidence="2" id="KW-1185">Reference proteome</keyword>
<evidence type="ECO:0008006" key="3">
    <source>
        <dbReference type="Google" id="ProtNLM"/>
    </source>
</evidence>
<evidence type="ECO:0000313" key="1">
    <source>
        <dbReference type="EMBL" id="KGR88404.1"/>
    </source>
</evidence>
<protein>
    <recommendedName>
        <fullName evidence="3">Gp6 protein</fullName>
    </recommendedName>
</protein>
<dbReference type="eggNOG" id="ENOG5033BHG">
    <property type="taxonomic scope" value="Bacteria"/>
</dbReference>
<dbReference type="RefSeq" id="WP_036150487.1">
    <property type="nucleotide sequence ID" value="NZ_AVCX01000023.1"/>
</dbReference>
<sequence length="102" mass="12208">MEELLTELKSRLRITWDDENKELERIIKRGKSYFLKLTGKAFSFSLDEWETELLLERCRYVYNNAADEFELNFRDELQRLILTVALEKRKENGEQTDTGLAE</sequence>
<evidence type="ECO:0000313" key="2">
    <source>
        <dbReference type="Proteomes" id="UP000030437"/>
    </source>
</evidence>